<dbReference type="InterPro" id="IPR045049">
    <property type="entry name" value="Pcy1-like"/>
</dbReference>
<evidence type="ECO:0000313" key="2">
    <source>
        <dbReference type="Proteomes" id="UP000664859"/>
    </source>
</evidence>
<dbReference type="PANTHER" id="PTHR10739:SF13">
    <property type="entry name" value="CHOLINE-PHOSPHATE CYTIDYLYLTRANSFERASE"/>
    <property type="match status" value="1"/>
</dbReference>
<comment type="caution">
    <text evidence="1">The sequence shown here is derived from an EMBL/GenBank/DDBJ whole genome shotgun (WGS) entry which is preliminary data.</text>
</comment>
<dbReference type="OrthoDB" id="17102at2759"/>
<dbReference type="Proteomes" id="UP000664859">
    <property type="component" value="Unassembled WGS sequence"/>
</dbReference>
<dbReference type="EMBL" id="JAFCMP010000168">
    <property type="protein sequence ID" value="KAG5184422.1"/>
    <property type="molecule type" value="Genomic_DNA"/>
</dbReference>
<evidence type="ECO:0000313" key="1">
    <source>
        <dbReference type="EMBL" id="KAG5184422.1"/>
    </source>
</evidence>
<reference evidence="1" key="1">
    <citation type="submission" date="2021-02" db="EMBL/GenBank/DDBJ databases">
        <title>First Annotated Genome of the Yellow-green Alga Tribonema minus.</title>
        <authorList>
            <person name="Mahan K.M."/>
        </authorList>
    </citation>
    <scope>NUCLEOTIDE SEQUENCE</scope>
    <source>
        <strain evidence="1">UTEX B ZZ1240</strain>
    </source>
</reference>
<dbReference type="InterPro" id="IPR014729">
    <property type="entry name" value="Rossmann-like_a/b/a_fold"/>
</dbReference>
<dbReference type="PANTHER" id="PTHR10739">
    <property type="entry name" value="CYTIDYLYLTRANSFERASE"/>
    <property type="match status" value="1"/>
</dbReference>
<gene>
    <name evidence="1" type="ORF">JKP88DRAFT_277213</name>
</gene>
<sequence length="460" mass="48477">MEDAFAAAAMMQTSAVAERLAAAEPEAAAAAVPAAAVQPVLRTAALATAAAVMPAAAAAVLATAAVARELKTAAVAVAAVAAATAVDEAVAVATAAAAEGAPERQVRRQQRQCLQAQQVGQTVMREAARLPDAFWQLHGAGRLTPLAEQQEDGTAKQRPIVCGEVLQRLCTSVYVADRKDFLAELLEPDGQYGVAVSAGAEKAAMAGKLAYELGHWQFMLDLKNAFNMVFVLAAAERVAAQLPDFLDYFIGTYITGCTPFPVWSWLEGLAGLVIMAQSADLIAAAAQSALNHALSFLNHVVEDAWVVTDEFLRVYSIDFVCHDALPYGDASGVSDNGGVYAHLKRVGRFIETCRTEGIVSMRGAQGISTCDANLIIIQARTGAAGPPQHVGKQKGVTFGWGGSAAFIKENSQVQALTEDLQMAFVSVFNHGSAFRTRSAWCNQRKEVRNSIGVLAKNSLC</sequence>
<name>A0A836CFZ1_9STRA</name>
<keyword evidence="2" id="KW-1185">Reference proteome</keyword>
<accession>A0A836CFZ1</accession>
<organism evidence="1 2">
    <name type="scientific">Tribonema minus</name>
    <dbReference type="NCBI Taxonomy" id="303371"/>
    <lineage>
        <taxon>Eukaryota</taxon>
        <taxon>Sar</taxon>
        <taxon>Stramenopiles</taxon>
        <taxon>Ochrophyta</taxon>
        <taxon>PX clade</taxon>
        <taxon>Xanthophyceae</taxon>
        <taxon>Tribonematales</taxon>
        <taxon>Tribonemataceae</taxon>
        <taxon>Tribonema</taxon>
    </lineage>
</organism>
<dbReference type="GO" id="GO:0004105">
    <property type="term" value="F:choline-phosphate cytidylyltransferase activity"/>
    <property type="evidence" value="ECO:0007669"/>
    <property type="project" value="InterPro"/>
</dbReference>
<protein>
    <submittedName>
        <fullName evidence="1">Uncharacterized protein</fullName>
    </submittedName>
</protein>
<proteinExistence type="predicted"/>
<dbReference type="Gene3D" id="3.40.50.620">
    <property type="entry name" value="HUPs"/>
    <property type="match status" value="1"/>
</dbReference>
<dbReference type="AlphaFoldDB" id="A0A836CFZ1"/>
<dbReference type="GO" id="GO:0031210">
    <property type="term" value="F:phosphatidylcholine binding"/>
    <property type="evidence" value="ECO:0007669"/>
    <property type="project" value="TreeGrafter"/>
</dbReference>